<keyword evidence="3" id="KW-1185">Reference proteome</keyword>
<accession>A0ABT6S2F7</accession>
<feature type="region of interest" description="Disordered" evidence="1">
    <location>
        <begin position="1"/>
        <end position="20"/>
    </location>
</feature>
<sequence>MPTQQAPEAAQQPRPRQKNAYAELRIGGTRITTTRRTFRTTVQLVTLGLAVLAAAELNLI</sequence>
<dbReference type="EMBL" id="JASCIR010000058">
    <property type="protein sequence ID" value="MDI3390624.1"/>
    <property type="molecule type" value="Genomic_DNA"/>
</dbReference>
<dbReference type="Proteomes" id="UP001224661">
    <property type="component" value="Unassembled WGS sequence"/>
</dbReference>
<dbReference type="RefSeq" id="WP_282517109.1">
    <property type="nucleotide sequence ID" value="NZ_JASCIR010000058.1"/>
</dbReference>
<evidence type="ECO:0000256" key="1">
    <source>
        <dbReference type="SAM" id="MobiDB-lite"/>
    </source>
</evidence>
<organism evidence="2 3">
    <name type="scientific">Streptomyces solicavernae</name>
    <dbReference type="NCBI Taxonomy" id="3043614"/>
    <lineage>
        <taxon>Bacteria</taxon>
        <taxon>Bacillati</taxon>
        <taxon>Actinomycetota</taxon>
        <taxon>Actinomycetes</taxon>
        <taxon>Kitasatosporales</taxon>
        <taxon>Streptomycetaceae</taxon>
        <taxon>Streptomyces</taxon>
    </lineage>
</organism>
<reference evidence="2 3" key="1">
    <citation type="submission" date="2023-05" db="EMBL/GenBank/DDBJ databases">
        <title>Draft genome sequence of Streptomyces sp. B-S-A8 isolated from a cave soil in Thailand.</title>
        <authorList>
            <person name="Chamroensaksri N."/>
            <person name="Muangham S."/>
        </authorList>
    </citation>
    <scope>NUCLEOTIDE SEQUENCE [LARGE SCALE GENOMIC DNA]</scope>
    <source>
        <strain evidence="2 3">B-S-A8</strain>
    </source>
</reference>
<gene>
    <name evidence="2" type="ORF">QIS99_31175</name>
</gene>
<evidence type="ECO:0000313" key="2">
    <source>
        <dbReference type="EMBL" id="MDI3390624.1"/>
    </source>
</evidence>
<evidence type="ECO:0000313" key="3">
    <source>
        <dbReference type="Proteomes" id="UP001224661"/>
    </source>
</evidence>
<proteinExistence type="predicted"/>
<protein>
    <submittedName>
        <fullName evidence="2">Uncharacterized protein</fullName>
    </submittedName>
</protein>
<feature type="compositionally biased region" description="Low complexity" evidence="1">
    <location>
        <begin position="1"/>
        <end position="14"/>
    </location>
</feature>
<name>A0ABT6S2F7_9ACTN</name>
<comment type="caution">
    <text evidence="2">The sequence shown here is derived from an EMBL/GenBank/DDBJ whole genome shotgun (WGS) entry which is preliminary data.</text>
</comment>